<dbReference type="PANTHER" id="PTHR22642:SF2">
    <property type="entry name" value="PROTEIN LONG AFTER FAR-RED 3"/>
    <property type="match status" value="1"/>
</dbReference>
<evidence type="ECO:0000313" key="2">
    <source>
        <dbReference type="EMBL" id="KAA0977132.1"/>
    </source>
</evidence>
<dbReference type="Gene3D" id="3.20.20.140">
    <property type="entry name" value="Metal-dependent hydrolases"/>
    <property type="match status" value="1"/>
</dbReference>
<organism evidence="2 3">
    <name type="scientific">Paeniglutamicibacter gangotriensis</name>
    <dbReference type="NCBI Taxonomy" id="254787"/>
    <lineage>
        <taxon>Bacteria</taxon>
        <taxon>Bacillati</taxon>
        <taxon>Actinomycetota</taxon>
        <taxon>Actinomycetes</taxon>
        <taxon>Micrococcales</taxon>
        <taxon>Micrococcaceae</taxon>
        <taxon>Paeniglutamicibacter</taxon>
    </lineage>
</organism>
<protein>
    <submittedName>
        <fullName evidence="2">Amidohydrolase</fullName>
    </submittedName>
</protein>
<gene>
    <name evidence="2" type="ORF">FQ154_09535</name>
</gene>
<dbReference type="EMBL" id="VOBL01000008">
    <property type="protein sequence ID" value="KAA0977132.1"/>
    <property type="molecule type" value="Genomic_DNA"/>
</dbReference>
<dbReference type="SUPFAM" id="SSF51338">
    <property type="entry name" value="Composite domain of metallo-dependent hydrolases"/>
    <property type="match status" value="1"/>
</dbReference>
<dbReference type="Pfam" id="PF07969">
    <property type="entry name" value="Amidohydro_3"/>
    <property type="match status" value="1"/>
</dbReference>
<dbReference type="Gene3D" id="2.30.40.10">
    <property type="entry name" value="Urease, subunit C, domain 1"/>
    <property type="match status" value="1"/>
</dbReference>
<dbReference type="OrthoDB" id="3173428at2"/>
<feature type="domain" description="Amidohydrolase 3" evidence="1">
    <location>
        <begin position="58"/>
        <end position="549"/>
    </location>
</feature>
<dbReference type="SUPFAM" id="SSF51556">
    <property type="entry name" value="Metallo-dependent hydrolases"/>
    <property type="match status" value="1"/>
</dbReference>
<sequence length="567" mass="61955">MSAAQHHQSADTIIRAARIISLAAREIEGPAALCLRDGLIQAVISDAEISEWFGTDTKVISLMDRVLMPGFVDPHAHSEVAAKAGHLMVDCRAPQNRDVSAVLETLRTNLHRERDGWLVGQANLFFDQKLSDRRFPTREELDSVSTDIAIAIRAGGHLTILNSRALELSGVDADYETVEYSITGKPSVHRDAEGLPTGVVTEMDKLLPFPELSAAESREALESGIRELFTANGVTTIGEISESLDGLRAFDDAIAEDRMHVRLHVYLWTPGTVTLEEACSHHAWADFRSSAERLRIQGVKAFSDGGYSAARAALTKPYVFDGHSCGELALSTEEIIELARRTQVAGLQLAIHANGDRAQLEVCEALAQVHRPPGAPRIRIEHAGNFVPDYPALSDAWQRAGIVPVPQPVFLYNFGEFIPAYLGDYAREQQFPLRRMLDDGWPVSGSSDVWVGSEIGQTNPFLSIASAVSRRTFHDHILTPTESVSVYEALRMHTLGGAYALGEESTRGSLEPGKLADFIALDADPLSIPVSKLLDISVQEVFLGGTLVYTRDDTPGMPSRMLPQHAE</sequence>
<keyword evidence="2" id="KW-0378">Hydrolase</keyword>
<dbReference type="InterPro" id="IPR013108">
    <property type="entry name" value="Amidohydro_3"/>
</dbReference>
<dbReference type="AlphaFoldDB" id="A0A5B0EFH8"/>
<dbReference type="GO" id="GO:0016810">
    <property type="term" value="F:hydrolase activity, acting on carbon-nitrogen (but not peptide) bonds"/>
    <property type="evidence" value="ECO:0007669"/>
    <property type="project" value="InterPro"/>
</dbReference>
<proteinExistence type="predicted"/>
<dbReference type="Proteomes" id="UP000323856">
    <property type="component" value="Unassembled WGS sequence"/>
</dbReference>
<evidence type="ECO:0000259" key="1">
    <source>
        <dbReference type="Pfam" id="PF07969"/>
    </source>
</evidence>
<dbReference type="InterPro" id="IPR032466">
    <property type="entry name" value="Metal_Hydrolase"/>
</dbReference>
<reference evidence="2 3" key="1">
    <citation type="submission" date="2019-07" db="EMBL/GenBank/DDBJ databases">
        <title>Analysis of the biochemical properties, biological activity and biotechnological potential of siderophores and biosurfactants produced by Antarctic psychrotolerant bacteria.</title>
        <authorList>
            <person name="Styczynski M."/>
            <person name="Krucon T."/>
            <person name="Decewicz P."/>
            <person name="Dziewit L."/>
        </authorList>
    </citation>
    <scope>NUCLEOTIDE SEQUENCE [LARGE SCALE GENOMIC DNA]</scope>
    <source>
        <strain evidence="2 3">ANT_H27</strain>
    </source>
</reference>
<name>A0A5B0EFH8_9MICC</name>
<evidence type="ECO:0000313" key="3">
    <source>
        <dbReference type="Proteomes" id="UP000323856"/>
    </source>
</evidence>
<dbReference type="CDD" id="cd01300">
    <property type="entry name" value="YtcJ_like"/>
    <property type="match status" value="1"/>
</dbReference>
<dbReference type="RefSeq" id="WP_149619516.1">
    <property type="nucleotide sequence ID" value="NZ_VOBL01000008.1"/>
</dbReference>
<dbReference type="Gene3D" id="3.10.310.70">
    <property type="match status" value="1"/>
</dbReference>
<accession>A0A5B0EFH8</accession>
<dbReference type="InterPro" id="IPR011059">
    <property type="entry name" value="Metal-dep_hydrolase_composite"/>
</dbReference>
<comment type="caution">
    <text evidence="2">The sequence shown here is derived from an EMBL/GenBank/DDBJ whole genome shotgun (WGS) entry which is preliminary data.</text>
</comment>
<dbReference type="PANTHER" id="PTHR22642">
    <property type="entry name" value="IMIDAZOLONEPROPIONASE"/>
    <property type="match status" value="1"/>
</dbReference>
<dbReference type="InterPro" id="IPR033932">
    <property type="entry name" value="YtcJ-like"/>
</dbReference>